<dbReference type="Pfam" id="PF00078">
    <property type="entry name" value="RVT_1"/>
    <property type="match status" value="1"/>
</dbReference>
<dbReference type="EMBL" id="GGMR01015159">
    <property type="protein sequence ID" value="MBY27778.1"/>
    <property type="molecule type" value="Transcribed_RNA"/>
</dbReference>
<dbReference type="Gene3D" id="3.60.10.10">
    <property type="entry name" value="Endonuclease/exonuclease/phosphatase"/>
    <property type="match status" value="1"/>
</dbReference>
<feature type="domain" description="Reverse transcriptase" evidence="1">
    <location>
        <begin position="474"/>
        <end position="746"/>
    </location>
</feature>
<protein>
    <recommendedName>
        <fullName evidence="1">Reverse transcriptase domain-containing protein</fullName>
    </recommendedName>
</protein>
<dbReference type="InterPro" id="IPR000477">
    <property type="entry name" value="RT_dom"/>
</dbReference>
<name>A0A2S2PEZ7_SCHGA</name>
<dbReference type="GO" id="GO:0003824">
    <property type="term" value="F:catalytic activity"/>
    <property type="evidence" value="ECO:0007669"/>
    <property type="project" value="InterPro"/>
</dbReference>
<dbReference type="CDD" id="cd01650">
    <property type="entry name" value="RT_nLTR_like"/>
    <property type="match status" value="1"/>
</dbReference>
<evidence type="ECO:0000259" key="1">
    <source>
        <dbReference type="PROSITE" id="PS50878"/>
    </source>
</evidence>
<gene>
    <name evidence="2" type="primary">Y2R2_5</name>
    <name evidence="2" type="ORF">g.108726</name>
</gene>
<dbReference type="SUPFAM" id="SSF56219">
    <property type="entry name" value="DNase I-like"/>
    <property type="match status" value="1"/>
</dbReference>
<dbReference type="InterPro" id="IPR036691">
    <property type="entry name" value="Endo/exonu/phosph_ase_sf"/>
</dbReference>
<reference evidence="2" key="1">
    <citation type="submission" date="2018-04" db="EMBL/GenBank/DDBJ databases">
        <title>Transcriptome of Schizaphis graminum biotype I.</title>
        <authorList>
            <person name="Scully E.D."/>
            <person name="Geib S.M."/>
            <person name="Palmer N.A."/>
            <person name="Koch K."/>
            <person name="Bradshaw J."/>
            <person name="Heng-Moss T."/>
            <person name="Sarath G."/>
        </authorList>
    </citation>
    <scope>NUCLEOTIDE SEQUENCE</scope>
</reference>
<proteinExistence type="predicted"/>
<dbReference type="SUPFAM" id="SSF56672">
    <property type="entry name" value="DNA/RNA polymerases"/>
    <property type="match status" value="1"/>
</dbReference>
<sequence>MTSFIQCNLNHCSAAQDLLAQYMIEEKISIAFLSDPYKVNANSSRWLSSSGPGKAAIYIASDGVTIANVLVDPEFVSARINGVQMFSCYASPNQPLEDFTDLLQRLEDNVRTVHQSVPILITGDFNARSAAWGDWVSNARGEELGMLIDSLNLVVANSGSTPTFSRGAGSVIDLTLVSESLAGRLSGWRVMESVFNNSDHHYIRYSVGENSPNQLLTAARDPHGWNTSGGIDAEALCTGLLIATWLDGNNQCDARDVESGALTLRSRISAACDFALPKRRTTKPGRPAVHWWNADISAMRSECVRTKRSKVRMIARIARLRERTTGDFDDGRANAELKRTNDAYTAAKKRLKHAISRSKKACWSELIASVDRDPFGKPYKLVMRKLKGAPATATMEHQTLETVISTLFPPHECRPCRPTTPAESIVEFTPVEVDAVVDRAKRKNKAPGPDGITSRILAAVHKVNPRTLLELFNNCLKSGTFPSEWKTSRVVLLRKGDKPVGVPSSYRPLCLLNDVGKLLESLLTKRLEEFISLSGGLSLNQFGFRKGMSTDDAICEMHQTVVHEVNDGKFCLAIGIDIRNAFNSIKWKDVLSALERWAAPPYLVRMFESYFSGRYGTTDHGPRNRGLDFEITGGVPQGSVVGPSLWNITFDQVLKEPLSNGSKLIGFADDTLVLVSAKTVRELETRANNALLEVKQRINSLGLEIATNKTEAVMFTYKYKFELPELKMGDENIPLSSEMTYLGVTIDKSLLFKSHVRNASAKAEKIGSQLARLMPNVGGPREDRRRLLSSVVHSVLLYGAPSWAHTLDVVPANVKVINKVQRKVLLRLTCAYRTVSEAAANLIAATPPADLLARQREVNFRRRRLGANAQPEYDIANHWQERWNSEASGRWTRKLIPNVTRWYTGNSGRTNFHLTQFLTGHGCFGSYLHRIGKLESPECIDCLAPTDDAEHAFFHCDRWWRRRRELEMKIDGELMPETVIETMLKSPANFSAINDFVDHRLG</sequence>
<dbReference type="InterPro" id="IPR043502">
    <property type="entry name" value="DNA/RNA_pol_sf"/>
</dbReference>
<dbReference type="InterPro" id="IPR005135">
    <property type="entry name" value="Endo/exonuclease/phosphatase"/>
</dbReference>
<organism evidence="2">
    <name type="scientific">Schizaphis graminum</name>
    <name type="common">Green bug aphid</name>
    <dbReference type="NCBI Taxonomy" id="13262"/>
    <lineage>
        <taxon>Eukaryota</taxon>
        <taxon>Metazoa</taxon>
        <taxon>Ecdysozoa</taxon>
        <taxon>Arthropoda</taxon>
        <taxon>Hexapoda</taxon>
        <taxon>Insecta</taxon>
        <taxon>Pterygota</taxon>
        <taxon>Neoptera</taxon>
        <taxon>Paraneoptera</taxon>
        <taxon>Hemiptera</taxon>
        <taxon>Sternorrhyncha</taxon>
        <taxon>Aphidomorpha</taxon>
        <taxon>Aphidoidea</taxon>
        <taxon>Aphididae</taxon>
        <taxon>Aphidini</taxon>
        <taxon>Schizaphis</taxon>
    </lineage>
</organism>
<evidence type="ECO:0000313" key="2">
    <source>
        <dbReference type="EMBL" id="MBY27778.1"/>
    </source>
</evidence>
<dbReference type="GO" id="GO:0071897">
    <property type="term" value="P:DNA biosynthetic process"/>
    <property type="evidence" value="ECO:0007669"/>
    <property type="project" value="UniProtKB-ARBA"/>
</dbReference>
<dbReference type="PANTHER" id="PTHR19446">
    <property type="entry name" value="REVERSE TRANSCRIPTASES"/>
    <property type="match status" value="1"/>
</dbReference>
<dbReference type="AlphaFoldDB" id="A0A2S2PEZ7"/>
<dbReference type="PROSITE" id="PS50878">
    <property type="entry name" value="RT_POL"/>
    <property type="match status" value="1"/>
</dbReference>
<dbReference type="CDD" id="cd09077">
    <property type="entry name" value="R1-I-EN"/>
    <property type="match status" value="1"/>
</dbReference>
<accession>A0A2S2PEZ7</accession>
<dbReference type="Pfam" id="PF14529">
    <property type="entry name" value="Exo_endo_phos_2"/>
    <property type="match status" value="1"/>
</dbReference>